<organism evidence="1">
    <name type="scientific">Arundo donax</name>
    <name type="common">Giant reed</name>
    <name type="synonym">Donax arundinaceus</name>
    <dbReference type="NCBI Taxonomy" id="35708"/>
    <lineage>
        <taxon>Eukaryota</taxon>
        <taxon>Viridiplantae</taxon>
        <taxon>Streptophyta</taxon>
        <taxon>Embryophyta</taxon>
        <taxon>Tracheophyta</taxon>
        <taxon>Spermatophyta</taxon>
        <taxon>Magnoliopsida</taxon>
        <taxon>Liliopsida</taxon>
        <taxon>Poales</taxon>
        <taxon>Poaceae</taxon>
        <taxon>PACMAD clade</taxon>
        <taxon>Arundinoideae</taxon>
        <taxon>Arundineae</taxon>
        <taxon>Arundo</taxon>
    </lineage>
</organism>
<dbReference type="AlphaFoldDB" id="A0A0A9HGI9"/>
<sequence length="40" mass="4404">MILVVCFAGLDRSYVVWNVCTVTVRSRSISCVMVMGAHLS</sequence>
<protein>
    <submittedName>
        <fullName evidence="1">Uncharacterized protein</fullName>
    </submittedName>
</protein>
<evidence type="ECO:0000313" key="1">
    <source>
        <dbReference type="EMBL" id="JAE33971.1"/>
    </source>
</evidence>
<dbReference type="EMBL" id="GBRH01163925">
    <property type="protein sequence ID" value="JAE33971.1"/>
    <property type="molecule type" value="Transcribed_RNA"/>
</dbReference>
<proteinExistence type="predicted"/>
<name>A0A0A9HGI9_ARUDO</name>
<reference evidence="1" key="1">
    <citation type="submission" date="2014-09" db="EMBL/GenBank/DDBJ databases">
        <authorList>
            <person name="Magalhaes I.L.F."/>
            <person name="Oliveira U."/>
            <person name="Santos F.R."/>
            <person name="Vidigal T.H.D.A."/>
            <person name="Brescovit A.D."/>
            <person name="Santos A.J."/>
        </authorList>
    </citation>
    <scope>NUCLEOTIDE SEQUENCE</scope>
    <source>
        <tissue evidence="1">Shoot tissue taken approximately 20 cm above the soil surface</tissue>
    </source>
</reference>
<reference evidence="1" key="2">
    <citation type="journal article" date="2015" name="Data Brief">
        <title>Shoot transcriptome of the giant reed, Arundo donax.</title>
        <authorList>
            <person name="Barrero R.A."/>
            <person name="Guerrero F.D."/>
            <person name="Moolhuijzen P."/>
            <person name="Goolsby J.A."/>
            <person name="Tidwell J."/>
            <person name="Bellgard S.E."/>
            <person name="Bellgard M.I."/>
        </authorList>
    </citation>
    <scope>NUCLEOTIDE SEQUENCE</scope>
    <source>
        <tissue evidence="1">Shoot tissue taken approximately 20 cm above the soil surface</tissue>
    </source>
</reference>
<accession>A0A0A9HGI9</accession>